<dbReference type="PROSITE" id="PS00080">
    <property type="entry name" value="MULTICOPPER_OXIDASE2"/>
    <property type="match status" value="1"/>
</dbReference>
<keyword evidence="3" id="KW-1185">Reference proteome</keyword>
<comment type="caution">
    <text evidence="2">The sequence shown here is derived from an EMBL/GenBank/DDBJ whole genome shotgun (WGS) entry which is preliminary data.</text>
</comment>
<dbReference type="InterPro" id="IPR002355">
    <property type="entry name" value="Cu_oxidase_Cu_BS"/>
</dbReference>
<dbReference type="EMBL" id="JDST02000032">
    <property type="protein sequence ID" value="KFB77191.1"/>
    <property type="molecule type" value="Genomic_DNA"/>
</dbReference>
<dbReference type="Proteomes" id="UP000021315">
    <property type="component" value="Unassembled WGS sequence"/>
</dbReference>
<evidence type="ECO:0000313" key="3">
    <source>
        <dbReference type="Proteomes" id="UP000021315"/>
    </source>
</evidence>
<name>A0A080M891_9PROT</name>
<dbReference type="GO" id="GO:0005507">
    <property type="term" value="F:copper ion binding"/>
    <property type="evidence" value="ECO:0007669"/>
    <property type="project" value="InterPro"/>
</dbReference>
<protein>
    <recommendedName>
        <fullName evidence="4">Transporter</fullName>
    </recommendedName>
</protein>
<dbReference type="InterPro" id="IPR025737">
    <property type="entry name" value="FApF"/>
</dbReference>
<proteinExistence type="predicted"/>
<organism evidence="2 3">
    <name type="scientific">Candidatus Accumulibacter cognatus</name>
    <dbReference type="NCBI Taxonomy" id="2954383"/>
    <lineage>
        <taxon>Bacteria</taxon>
        <taxon>Pseudomonadati</taxon>
        <taxon>Pseudomonadota</taxon>
        <taxon>Betaproteobacteria</taxon>
        <taxon>Candidatus Accumulibacter</taxon>
    </lineage>
</organism>
<keyword evidence="1" id="KW-0479">Metal-binding</keyword>
<accession>A0A080M891</accession>
<dbReference type="STRING" id="1453999.AW06_001742"/>
<evidence type="ECO:0008006" key="4">
    <source>
        <dbReference type="Google" id="ProtNLM"/>
    </source>
</evidence>
<reference evidence="2" key="1">
    <citation type="submission" date="2014-02" db="EMBL/GenBank/DDBJ databases">
        <title>Expanding our view of genomic diversity in Candidatus Accumulibacter clades.</title>
        <authorList>
            <person name="Skennerton C.T."/>
            <person name="Barr J.J."/>
            <person name="Slater F.R."/>
            <person name="Bond P.L."/>
            <person name="Tyson G.W."/>
        </authorList>
    </citation>
    <scope>NUCLEOTIDE SEQUENCE [LARGE SCALE GENOMIC DNA]</scope>
</reference>
<evidence type="ECO:0000313" key="2">
    <source>
        <dbReference type="EMBL" id="KFB77191.1"/>
    </source>
</evidence>
<evidence type="ECO:0000256" key="1">
    <source>
        <dbReference type="ARBA" id="ARBA00022723"/>
    </source>
</evidence>
<dbReference type="AlphaFoldDB" id="A0A080M891"/>
<sequence>MGERAASRFEQETALLANPACRGMAAGNGPVRPQADHPCGAAIRVLRHCHTTYHGACALALLFAATPLPAADGLQLSTGFDYNRGKYGGDSPIEVAATVIQGRFERGPYVWQVTLPYLVLHGPGTLVGGGDSLEIVPAAGTQRHREAGFGDVVVSMNYAAFYDAQSGFALDVGGRIKLPTADSDRGLGTGKSDLALRLQAIRTWDRTSWMLGVGYQWTGRPSGTDYRNVGQASLAADHRLNEDTSLGAIVDFRQSVQPSQPGQRELTLYLAHRLSRQWKIQTYVYGGASQSSPDIGFGSMLSVQF</sequence>
<dbReference type="Pfam" id="PF13557">
    <property type="entry name" value="Phenol_MetA_deg"/>
    <property type="match status" value="1"/>
</dbReference>
<gene>
    <name evidence="2" type="ORF">AW06_001742</name>
</gene>